<dbReference type="InterPro" id="IPR001851">
    <property type="entry name" value="ABC_transp_permease"/>
</dbReference>
<evidence type="ECO:0000256" key="13">
    <source>
        <dbReference type="ARBA" id="ARBA00011974"/>
    </source>
</evidence>
<comment type="subcellular location">
    <subcellularLocation>
        <location evidence="3">Cell membrane</location>
        <topology evidence="3">Multi-pass membrane protein</topology>
    </subcellularLocation>
    <subcellularLocation>
        <location evidence="2">Cell membrane</location>
        <topology evidence="2">Peripheral membrane protein</topology>
    </subcellularLocation>
</comment>
<feature type="transmembrane region" description="Helical" evidence="43">
    <location>
        <begin position="1574"/>
        <end position="1596"/>
    </location>
</feature>
<feature type="transmembrane region" description="Helical" evidence="43">
    <location>
        <begin position="1377"/>
        <end position="1400"/>
    </location>
</feature>
<evidence type="ECO:0000256" key="4">
    <source>
        <dbReference type="ARBA" id="ARBA00004945"/>
    </source>
</evidence>
<dbReference type="GO" id="GO:0016846">
    <property type="term" value="F:carbon-sulfur lyase activity"/>
    <property type="evidence" value="ECO:0007669"/>
    <property type="project" value="InterPro"/>
</dbReference>
<feature type="compositionally biased region" description="Low complexity" evidence="42">
    <location>
        <begin position="4018"/>
        <end position="4028"/>
    </location>
</feature>
<dbReference type="InterPro" id="IPR036412">
    <property type="entry name" value="HAD-like_sf"/>
</dbReference>
<evidence type="ECO:0000256" key="6">
    <source>
        <dbReference type="ARBA" id="ARBA00005495"/>
    </source>
</evidence>
<dbReference type="Pfam" id="PF05721">
    <property type="entry name" value="PhyH"/>
    <property type="match status" value="1"/>
</dbReference>
<dbReference type="InterPro" id="IPR000845">
    <property type="entry name" value="Nucleoside_phosphorylase_d"/>
</dbReference>
<feature type="domain" description="CMP/dCMP-type deaminase" evidence="47">
    <location>
        <begin position="1595"/>
        <end position="1708"/>
    </location>
</feature>
<dbReference type="Gene3D" id="3.60.21.10">
    <property type="match status" value="1"/>
</dbReference>
<dbReference type="Gene3D" id="2.170.150.70">
    <property type="match status" value="1"/>
</dbReference>
<dbReference type="InterPro" id="IPR013465">
    <property type="entry name" value="Thymidine_Pase"/>
</dbReference>
<keyword evidence="32" id="KW-0238">DNA-binding</keyword>
<keyword evidence="35" id="KW-0486">Methionine biosynthesis</keyword>
<dbReference type="SUPFAM" id="SSF53822">
    <property type="entry name" value="Periplasmic binding protein-like I"/>
    <property type="match status" value="1"/>
</dbReference>
<dbReference type="Gene3D" id="1.10.10.60">
    <property type="entry name" value="Homeodomain-like"/>
    <property type="match status" value="1"/>
</dbReference>
<dbReference type="CDD" id="cd06354">
    <property type="entry name" value="PBP1_PrnA-like"/>
    <property type="match status" value="1"/>
</dbReference>
<dbReference type="GO" id="GO:0004126">
    <property type="term" value="F:cytidine deaminase activity"/>
    <property type="evidence" value="ECO:0007669"/>
    <property type="project" value="UniProtKB-EC"/>
</dbReference>
<dbReference type="InterPro" id="IPR035994">
    <property type="entry name" value="Nucleoside_phosphorylase_sf"/>
</dbReference>
<evidence type="ECO:0000256" key="38">
    <source>
        <dbReference type="ARBA" id="ARBA00049558"/>
    </source>
</evidence>
<dbReference type="SUPFAM" id="SSF52833">
    <property type="entry name" value="Thioredoxin-like"/>
    <property type="match status" value="1"/>
</dbReference>
<dbReference type="Pfam" id="PF07831">
    <property type="entry name" value="PYNP_C"/>
    <property type="match status" value="1"/>
</dbReference>
<feature type="transmembrane region" description="Helical" evidence="43">
    <location>
        <begin position="1542"/>
        <end position="1562"/>
    </location>
</feature>
<dbReference type="CDD" id="cd09008">
    <property type="entry name" value="MTAN"/>
    <property type="match status" value="1"/>
</dbReference>
<feature type="transmembrane region" description="Helical" evidence="43">
    <location>
        <begin position="4349"/>
        <end position="4369"/>
    </location>
</feature>
<evidence type="ECO:0000256" key="35">
    <source>
        <dbReference type="ARBA" id="ARBA00023167"/>
    </source>
</evidence>
<dbReference type="SUPFAM" id="SSF55816">
    <property type="entry name" value="5'-nucleotidase (syn. UDP-sugar hydrolase), C-terminal domain"/>
    <property type="match status" value="1"/>
</dbReference>
<dbReference type="SUPFAM" id="SSF51197">
    <property type="entry name" value="Clavaminate synthase-like"/>
    <property type="match status" value="1"/>
</dbReference>
<dbReference type="Pfam" id="PF00149">
    <property type="entry name" value="Metallophos"/>
    <property type="match status" value="1"/>
</dbReference>
<dbReference type="InterPro" id="IPR036271">
    <property type="entry name" value="Tet_transcr_reg_TetR-rel_C_sf"/>
</dbReference>
<dbReference type="Gene3D" id="3.40.50.1000">
    <property type="entry name" value="HAD superfamily/HAD-like"/>
    <property type="match status" value="1"/>
</dbReference>
<dbReference type="PROSITE" id="PS51891">
    <property type="entry name" value="CENP_V_GFA"/>
    <property type="match status" value="1"/>
</dbReference>
<dbReference type="Gene3D" id="3.40.50.300">
    <property type="entry name" value="P-loop containing nucleotide triphosphate hydrolases"/>
    <property type="match status" value="2"/>
</dbReference>
<feature type="compositionally biased region" description="Basic and acidic residues" evidence="42">
    <location>
        <begin position="4060"/>
        <end position="4073"/>
    </location>
</feature>
<dbReference type="EMBL" id="CAJNJA010045696">
    <property type="protein sequence ID" value="CAE7811498.1"/>
    <property type="molecule type" value="Genomic_DNA"/>
</dbReference>
<dbReference type="PROSITE" id="PS50977">
    <property type="entry name" value="HTH_TETR_2"/>
    <property type="match status" value="1"/>
</dbReference>
<dbReference type="Pfam" id="PF00591">
    <property type="entry name" value="Glycos_transf_3"/>
    <property type="match status" value="1"/>
</dbReference>
<evidence type="ECO:0000256" key="32">
    <source>
        <dbReference type="ARBA" id="ARBA00023125"/>
    </source>
</evidence>
<evidence type="ECO:0000256" key="16">
    <source>
        <dbReference type="ARBA" id="ARBA00022448"/>
    </source>
</evidence>
<evidence type="ECO:0000256" key="31">
    <source>
        <dbReference type="ARBA" id="ARBA00023015"/>
    </source>
</evidence>
<keyword evidence="28" id="KW-0067">ATP-binding</keyword>
<dbReference type="PROSITE" id="PS50893">
    <property type="entry name" value="ABC_TRANSPORTER_2"/>
    <property type="match status" value="2"/>
</dbReference>
<dbReference type="GO" id="GO:0003677">
    <property type="term" value="F:DNA binding"/>
    <property type="evidence" value="ECO:0007669"/>
    <property type="project" value="UniProtKB-KW"/>
</dbReference>
<keyword evidence="17" id="KW-1003">Cell membrane</keyword>
<keyword evidence="33 43" id="KW-0472">Membrane</keyword>
<evidence type="ECO:0000259" key="44">
    <source>
        <dbReference type="PROSITE" id="PS50893"/>
    </source>
</evidence>
<dbReference type="SMART" id="SM00382">
    <property type="entry name" value="AAA"/>
    <property type="match status" value="2"/>
</dbReference>
<dbReference type="OrthoDB" id="445007at2759"/>
<dbReference type="NCBIfam" id="TIGR02644">
    <property type="entry name" value="Y_phosphoryl"/>
    <property type="match status" value="1"/>
</dbReference>
<evidence type="ECO:0000256" key="42">
    <source>
        <dbReference type="SAM" id="MobiDB-lite"/>
    </source>
</evidence>
<comment type="function">
    <text evidence="1">This enzyme scavenges exogenous and endogenous cytidine and 2'-deoxycytidine for UMP synthesis.</text>
</comment>
<evidence type="ECO:0000256" key="28">
    <source>
        <dbReference type="ARBA" id="ARBA00022840"/>
    </source>
</evidence>
<feature type="domain" description="Thioredoxin" evidence="46">
    <location>
        <begin position="4743"/>
        <end position="4906"/>
    </location>
</feature>
<dbReference type="SMART" id="SM00941">
    <property type="entry name" value="PYNP_C"/>
    <property type="match status" value="1"/>
</dbReference>
<accession>A0A812Z5A3</accession>
<dbReference type="UniPathway" id="UPA00002">
    <property type="reaction ID" value="UER00468"/>
</dbReference>
<dbReference type="Pfam" id="PF02608">
    <property type="entry name" value="Bmp"/>
    <property type="match status" value="1"/>
</dbReference>
<dbReference type="NCBIfam" id="TIGR01704">
    <property type="entry name" value="MTA_SAH-Nsdase"/>
    <property type="match status" value="1"/>
</dbReference>
<dbReference type="InterPro" id="IPR001647">
    <property type="entry name" value="HTH_TetR"/>
</dbReference>
<evidence type="ECO:0000256" key="39">
    <source>
        <dbReference type="PIRSR" id="PIRSR606262-1"/>
    </source>
</evidence>
<dbReference type="Pfam" id="PF00383">
    <property type="entry name" value="dCMP_cyt_deam_1"/>
    <property type="match status" value="1"/>
</dbReference>
<evidence type="ECO:0000259" key="46">
    <source>
        <dbReference type="PROSITE" id="PS51352"/>
    </source>
</evidence>
<feature type="binding site" evidence="41">
    <location>
        <position position="1647"/>
    </location>
    <ligand>
        <name>Zn(2+)</name>
        <dbReference type="ChEBI" id="CHEBI:29105"/>
        <note>catalytic</note>
    </ligand>
</feature>
<dbReference type="FunFam" id="3.40.50.300:FF:000127">
    <property type="entry name" value="Ribose import ATP-binding protein RbsA"/>
    <property type="match status" value="1"/>
</dbReference>
<feature type="domain" description="ABC transporter" evidence="44">
    <location>
        <begin position="679"/>
        <end position="926"/>
    </location>
</feature>
<dbReference type="Gene3D" id="1.10.357.10">
    <property type="entry name" value="Tetracycline Repressor, domain 2"/>
    <property type="match status" value="1"/>
</dbReference>
<dbReference type="PANTHER" id="PTHR43790:SF4">
    <property type="entry name" value="GUANOSINE IMPORT ATP-BINDING PROTEIN NUPO"/>
    <property type="match status" value="1"/>
</dbReference>
<dbReference type="Pfam" id="PF04828">
    <property type="entry name" value="GFA"/>
    <property type="match status" value="1"/>
</dbReference>
<dbReference type="SUPFAM" id="SSF53927">
    <property type="entry name" value="Cytidine deaminase-like"/>
    <property type="match status" value="1"/>
</dbReference>
<keyword evidence="30 43" id="KW-1133">Transmembrane helix</keyword>
<dbReference type="InterPro" id="IPR013766">
    <property type="entry name" value="Thioredoxin_domain"/>
</dbReference>
<organism evidence="49 50">
    <name type="scientific">Symbiodinium necroappetens</name>
    <dbReference type="NCBI Taxonomy" id="1628268"/>
    <lineage>
        <taxon>Eukaryota</taxon>
        <taxon>Sar</taxon>
        <taxon>Alveolata</taxon>
        <taxon>Dinophyceae</taxon>
        <taxon>Suessiales</taxon>
        <taxon>Symbiodiniaceae</taxon>
        <taxon>Symbiodinium</taxon>
    </lineage>
</organism>
<evidence type="ECO:0000256" key="25">
    <source>
        <dbReference type="ARBA" id="ARBA00022741"/>
    </source>
</evidence>
<comment type="pathway">
    <text evidence="4">Amino-acid biosynthesis; L-methionine biosynthesis via salvage pathway; S-methyl-5-thio-alpha-D-ribose 1-phosphate from S-methyl-5'-thioadenosine (hydrolase route): step 1/2.</text>
</comment>
<evidence type="ECO:0000256" key="3">
    <source>
        <dbReference type="ARBA" id="ARBA00004651"/>
    </source>
</evidence>
<keyword evidence="25" id="KW-0547">Nucleotide-binding</keyword>
<dbReference type="InterPro" id="IPR011075">
    <property type="entry name" value="TetR_C"/>
</dbReference>
<dbReference type="InterPro" id="IPR029052">
    <property type="entry name" value="Metallo-depent_PP-like"/>
</dbReference>
<keyword evidence="21 43" id="KW-0812">Transmembrane</keyword>
<evidence type="ECO:0000256" key="30">
    <source>
        <dbReference type="ARBA" id="ARBA00022989"/>
    </source>
</evidence>
<dbReference type="Pfam" id="PF00005">
    <property type="entry name" value="ABC_tran"/>
    <property type="match status" value="2"/>
</dbReference>
<dbReference type="NCBIfam" id="NF004490">
    <property type="entry name" value="PRK05820.1"/>
    <property type="match status" value="1"/>
</dbReference>
<dbReference type="SUPFAM" id="SSF56300">
    <property type="entry name" value="Metallo-dependent phosphatases"/>
    <property type="match status" value="1"/>
</dbReference>
<dbReference type="Gene3D" id="1.10.150.240">
    <property type="entry name" value="Putative phosphatase, domain 2"/>
    <property type="match status" value="1"/>
</dbReference>
<dbReference type="GO" id="GO:0016209">
    <property type="term" value="F:antioxidant activity"/>
    <property type="evidence" value="ECO:0007669"/>
    <property type="project" value="InterPro"/>
</dbReference>
<dbReference type="Pfam" id="PF00440">
    <property type="entry name" value="TetR_N"/>
    <property type="match status" value="1"/>
</dbReference>
<evidence type="ECO:0000256" key="24">
    <source>
        <dbReference type="ARBA" id="ARBA00022737"/>
    </source>
</evidence>
<dbReference type="GO" id="GO:0005737">
    <property type="term" value="C:cytoplasm"/>
    <property type="evidence" value="ECO:0007669"/>
    <property type="project" value="InterPro"/>
</dbReference>
<dbReference type="Gene3D" id="3.90.1170.30">
    <property type="entry name" value="Pyrimidine nucleoside phosphorylase-like, C-terminal domain"/>
    <property type="match status" value="1"/>
</dbReference>
<dbReference type="InterPro" id="IPR036907">
    <property type="entry name" value="5'-Nucleotdase_C_sf"/>
</dbReference>
<dbReference type="SUPFAM" id="SSF56784">
    <property type="entry name" value="HAD-like"/>
    <property type="match status" value="1"/>
</dbReference>
<dbReference type="InterPro" id="IPR050107">
    <property type="entry name" value="ABC_carbohydrate_import_ATPase"/>
</dbReference>
<dbReference type="InterPro" id="IPR002781">
    <property type="entry name" value="TM_pro_TauE-like"/>
</dbReference>
<dbReference type="Gene3D" id="2.60.120.620">
    <property type="entry name" value="q2cbj1_9rhob like domain"/>
    <property type="match status" value="1"/>
</dbReference>
<feature type="domain" description="CENP-V/GFA" evidence="48">
    <location>
        <begin position="4409"/>
        <end position="4523"/>
    </location>
</feature>
<dbReference type="InterPro" id="IPR004843">
    <property type="entry name" value="Calcineurin-like_PHP"/>
</dbReference>
<dbReference type="InterPro" id="IPR036566">
    <property type="entry name" value="PYNP-like_C_sf"/>
</dbReference>
<keyword evidence="29" id="KW-1278">Translocase</keyword>
<dbReference type="HAMAP" id="MF_01628">
    <property type="entry name" value="Thymid_phosp"/>
    <property type="match status" value="1"/>
</dbReference>
<dbReference type="GO" id="GO:0008782">
    <property type="term" value="F:adenosylhomocysteine nucleosidase activity"/>
    <property type="evidence" value="ECO:0007669"/>
    <property type="project" value="UniProtKB-EC"/>
</dbReference>
<evidence type="ECO:0000256" key="43">
    <source>
        <dbReference type="SAM" id="Phobius"/>
    </source>
</evidence>
<dbReference type="Gene3D" id="1.20.970.10">
    <property type="entry name" value="Transferase, Pyrimidine Nucleoside Phosphorylase, Chain C"/>
    <property type="match status" value="1"/>
</dbReference>
<evidence type="ECO:0000256" key="18">
    <source>
        <dbReference type="ARBA" id="ARBA00022605"/>
    </source>
</evidence>
<keyword evidence="19" id="KW-0328">Glycosyltransferase</keyword>
<dbReference type="InterPro" id="IPR010049">
    <property type="entry name" value="MTA_SAH_Nsdase"/>
</dbReference>
<dbReference type="SUPFAM" id="SSF53167">
    <property type="entry name" value="Purine and uridine phosphorylases"/>
    <property type="match status" value="2"/>
</dbReference>
<dbReference type="InterPro" id="IPR017871">
    <property type="entry name" value="ABC_transporter-like_CS"/>
</dbReference>
<dbReference type="EC" id="3.2.2.9" evidence="13"/>
<feature type="transmembrane region" description="Helical" evidence="43">
    <location>
        <begin position="1226"/>
        <end position="1243"/>
    </location>
</feature>
<feature type="transmembrane region" description="Helical" evidence="43">
    <location>
        <begin position="4219"/>
        <end position="4242"/>
    </location>
</feature>
<dbReference type="CDD" id="cd01283">
    <property type="entry name" value="cytidine_deaminase"/>
    <property type="match status" value="1"/>
</dbReference>
<dbReference type="SMART" id="SM01133">
    <property type="entry name" value="DeoC"/>
    <property type="match status" value="1"/>
</dbReference>
<dbReference type="InterPro" id="IPR003760">
    <property type="entry name" value="PnrA-like"/>
</dbReference>
<evidence type="ECO:0000256" key="29">
    <source>
        <dbReference type="ARBA" id="ARBA00022967"/>
    </source>
</evidence>
<dbReference type="Pfam" id="PF02872">
    <property type="entry name" value="5_nucleotid_C"/>
    <property type="match status" value="1"/>
</dbReference>
<evidence type="ECO:0000256" key="8">
    <source>
        <dbReference type="ARBA" id="ARBA00006751"/>
    </source>
</evidence>
<keyword evidence="34" id="KW-0804">Transcription</keyword>
<feature type="transmembrane region" description="Helical" evidence="43">
    <location>
        <begin position="1202"/>
        <end position="1219"/>
    </location>
</feature>
<dbReference type="PROSITE" id="PS00647">
    <property type="entry name" value="THYMID_PHOSPHORYLASE"/>
    <property type="match status" value="1"/>
</dbReference>
<dbReference type="Pfam" id="PF02653">
    <property type="entry name" value="BPD_transp_2"/>
    <property type="match status" value="2"/>
</dbReference>
<dbReference type="PANTHER" id="PTHR43790">
    <property type="entry name" value="CARBOHYDRATE TRANSPORT ATP-BINDING PROTEIN MG119-RELATED"/>
    <property type="match status" value="1"/>
</dbReference>
<evidence type="ECO:0000313" key="49">
    <source>
        <dbReference type="EMBL" id="CAE7811498.1"/>
    </source>
</evidence>
<dbReference type="InterPro" id="IPR002915">
    <property type="entry name" value="DeoC/FbaB/LacD_aldolase"/>
</dbReference>
<dbReference type="NCBIfam" id="TIGR01698">
    <property type="entry name" value="PUNP"/>
    <property type="match status" value="1"/>
</dbReference>
<feature type="transmembrane region" description="Helical" evidence="43">
    <location>
        <begin position="4313"/>
        <end position="4337"/>
    </location>
</feature>
<feature type="transmembrane region" description="Helical" evidence="43">
    <location>
        <begin position="4375"/>
        <end position="4398"/>
    </location>
</feature>
<name>A0A812Z5A3_9DINO</name>
<dbReference type="PROSITE" id="PS00211">
    <property type="entry name" value="ABC_TRANSPORTER_1"/>
    <property type="match status" value="1"/>
</dbReference>
<comment type="similarity">
    <text evidence="7">Belongs to the 5'-nucleotidase family.</text>
</comment>
<dbReference type="InterPro" id="IPR017872">
    <property type="entry name" value="Pyrmidine_PPase_CS"/>
</dbReference>
<dbReference type="Gene3D" id="3.90.780.10">
    <property type="entry name" value="5'-Nucleotidase, C-terminal domain"/>
    <property type="match status" value="1"/>
</dbReference>
<dbReference type="InterPro" id="IPR028082">
    <property type="entry name" value="Peripla_BP_I"/>
</dbReference>
<evidence type="ECO:0000256" key="21">
    <source>
        <dbReference type="ARBA" id="ARBA00022692"/>
    </source>
</evidence>
<dbReference type="InterPro" id="IPR018090">
    <property type="entry name" value="Pyrmidine_PPas_bac/euk"/>
</dbReference>
<dbReference type="Pfam" id="PF01791">
    <property type="entry name" value="DeoC"/>
    <property type="match status" value="1"/>
</dbReference>
<dbReference type="SUPFAM" id="SSF51316">
    <property type="entry name" value="Mss4-like"/>
    <property type="match status" value="1"/>
</dbReference>
<comment type="catalytic activity">
    <reaction evidence="38">
        <text>cytidine + H2O + H(+) = uridine + NH4(+)</text>
        <dbReference type="Rhea" id="RHEA:16069"/>
        <dbReference type="ChEBI" id="CHEBI:15377"/>
        <dbReference type="ChEBI" id="CHEBI:15378"/>
        <dbReference type="ChEBI" id="CHEBI:16704"/>
        <dbReference type="ChEBI" id="CHEBI:17562"/>
        <dbReference type="ChEBI" id="CHEBI:28938"/>
        <dbReference type="EC" id="3.5.4.5"/>
    </reaction>
</comment>
<keyword evidence="50" id="KW-1185">Reference proteome</keyword>
<dbReference type="InterPro" id="IPR008775">
    <property type="entry name" value="Phytyl_CoA_dOase-like"/>
</dbReference>
<dbReference type="InterPro" id="IPR011057">
    <property type="entry name" value="Mss4-like_sf"/>
</dbReference>
<dbReference type="InterPro" id="IPR006913">
    <property type="entry name" value="CENP-V/GFA"/>
</dbReference>
<comment type="similarity">
    <text evidence="8">Belongs to the PNP/MTAP phosphorylase family.</text>
</comment>
<evidence type="ECO:0000256" key="11">
    <source>
        <dbReference type="ARBA" id="ARBA00011738"/>
    </source>
</evidence>
<dbReference type="CDD" id="cd02970">
    <property type="entry name" value="PRX_like2"/>
    <property type="match status" value="1"/>
</dbReference>
<dbReference type="GO" id="GO:0022857">
    <property type="term" value="F:transmembrane transporter activity"/>
    <property type="evidence" value="ECO:0007669"/>
    <property type="project" value="InterPro"/>
</dbReference>
<dbReference type="CDD" id="cd06580">
    <property type="entry name" value="TM_PBP1_transp_TpRbsC_like"/>
    <property type="match status" value="2"/>
</dbReference>
<dbReference type="Pfam" id="PF01048">
    <property type="entry name" value="PNP_UDP_1"/>
    <property type="match status" value="2"/>
</dbReference>
<feature type="transmembrane region" description="Helical" evidence="43">
    <location>
        <begin position="1128"/>
        <end position="1147"/>
    </location>
</feature>
<dbReference type="GO" id="GO:0004139">
    <property type="term" value="F:deoxyribose-phosphate aldolase activity"/>
    <property type="evidence" value="ECO:0007669"/>
    <property type="project" value="InterPro"/>
</dbReference>
<evidence type="ECO:0000256" key="5">
    <source>
        <dbReference type="ARBA" id="ARBA00005058"/>
    </source>
</evidence>
<keyword evidence="23" id="KW-0732">Signal</keyword>
<evidence type="ECO:0000259" key="47">
    <source>
        <dbReference type="PROSITE" id="PS51747"/>
    </source>
</evidence>
<feature type="domain" description="HTH tetR-type" evidence="45">
    <location>
        <begin position="4552"/>
        <end position="4612"/>
    </location>
</feature>
<evidence type="ECO:0000256" key="40">
    <source>
        <dbReference type="PIRSR" id="PIRSR606262-2"/>
    </source>
</evidence>
<dbReference type="UniPathway" id="UPA00904">
    <property type="reaction ID" value="UER00871"/>
</dbReference>
<dbReference type="NCBIfam" id="NF006054">
    <property type="entry name" value="PRK08202.1"/>
    <property type="match status" value="1"/>
</dbReference>
<dbReference type="SUPFAM" id="SSF52540">
    <property type="entry name" value="P-loop containing nucleoside triphosphate hydrolases"/>
    <property type="match status" value="2"/>
</dbReference>
<dbReference type="InterPro" id="IPR003439">
    <property type="entry name" value="ABC_transporter-like_ATP-bd"/>
</dbReference>
<dbReference type="NCBIfam" id="TIGR01697">
    <property type="entry name" value="PNPH-PUNA-XAPA"/>
    <property type="match status" value="1"/>
</dbReference>
<dbReference type="GO" id="GO:0009164">
    <property type="term" value="P:nucleoside catabolic process"/>
    <property type="evidence" value="ECO:0007669"/>
    <property type="project" value="InterPro"/>
</dbReference>
<feature type="transmembrane region" description="Helical" evidence="43">
    <location>
        <begin position="4187"/>
        <end position="4212"/>
    </location>
</feature>
<evidence type="ECO:0000256" key="34">
    <source>
        <dbReference type="ARBA" id="ARBA00023163"/>
    </source>
</evidence>
<evidence type="ECO:0000256" key="10">
    <source>
        <dbReference type="ARBA" id="ARBA00011233"/>
    </source>
</evidence>
<dbReference type="InterPro" id="IPR016193">
    <property type="entry name" value="Cytidine_deaminase-like"/>
</dbReference>
<sequence>MQGRRSERPEAQFAGIAAVGYPPTAGSMLGPVRTATCATSRASQWFRSLANWSASAAPEGVPRRRGIFMVRTLTAAAAALLVSTSLAATAAVADDINPAVVFDMGGKFDKSFNEGVFNGVEKFKKETGVSYREFEVTNETQREQALRRMAQRGADPIIGVGFAQAPALEKVAKEFPDTRFTIIDSVVDLPNVRSVVFKEHEGSFLVGMIAALKSESGKVGFVGGMDIPLIRKFACGYEQGAKHVSGNTEVLQNMTGTTPAAWNDPTRGSELAKSQFDRGVDVIYAAAGGTGVGVYQTAKDSGKFAIGVDSNQNHLQPGTMLTSMLKRVDVAAYKAFKDAHDGSWAPGIQVLGLAEEGVGWALDEYNKDLVSADMMAKVEAAAADIVSGKLSVHDYMSDNRTDLSASCRGSGEQHAGPPGGAGDSPAIELRGISKAFGPVQANKDVSLNIRPGSIHGIIGENGAGKSTLMSILYGFYEADSGEILISGVPTRIRSSNDAIAAGIGMVHQHFMLVDNMSVVENIMLGAESGAILTSSVAAARAELERLERDYDLEVDPDALAGELPVGQQQRVEILKALYRGADILILDEPTGVLTPQETDQLFRILDSLRQQGVTIVLITHKLQEIMAVTDHVSVMRGGEMIAHRRTSETSKEELAELMVGRKVLLRVDKAAPQAGETVLALESLTFVDRVGVKRVDNVSFSVRAGEIVGIAGVSGNGQSELLDLLSGIRPISAGRFTMMGQTFSAGHPLDPATMRDLKVAHVPEDRLRSGLVRTFAAEESAILGYHNDPAYNGRVLMNQEVIHEDCARKMADFDVRPQNASLKTANFSGGNQQKLILAREISRSPRLLLVGQPTRGVDIGAIEFIHRNIIAMRDSGSAVLLVSVELEEIMSLSDRIVVMFEGRIVGELPAHEANERLLGLGRMSAAPGSIPRWVDIGLIPLVNIALAFFVSGIILWTIDVDPFTAVEIILFGAFGYDEAIGYTLYYTTNFVFTGLAVAVAFHAGLFNIGGEGQAYIGGLGVGLGILLVDTTLPFVLILPLSILLAAAFGAGWAAIPAYLQAYRGSHIVITTIMFNFIASALMVYLMVNILIQPGSMSPESREFAASGQLPFMHEVFGWFGMQVTPSPLNLSVVWAAICCVLVWAFIWRTRWGYQIRTVGANETAAIYAGIDPRRVIMLAMAVSGALAGFVGINEVMGVHHRLLLNFTAGYGFTGIAVSLMGRNHPVGIVLASLLFGMLYQGGAELAFEEPKVTRELVVTIQGLVILFSGALAFMMKGPIERAYLRIGLLFNLLLSIDATFRVATPLVLCAMAGLFAERSGVIDIGLEGKMLAAAFAAASMAAVTGSAWLALGAGMVVSVALALLHGFACITHRGNQVVSGVAINILVSGLTVVLGIAWFARGGQTPSVSNEARFTPITWPGAETLAGVPILGPIYSELLSGHNLLVYVAFLIVPLTWWVVYRTRFGLRLRAVGENPNAVDTAGISVSGLRYAAMLCCGALCGIAGTYLSIAQNAAFVRDMTAGQGYIALAAMIFGKWRPVPAMLACLMFGFLDAVAIRLQGVEVPVIGPIPVQLIQALPYVLTVVLLAGFIGRAIAPKDLVTLAIAAMERAYAPYSNFPVGAALRAQNGAVFSGCNVENAAYPQGWCAETSAIAAMIMAGETRIVEIAVAGGGAGLCTPCGGCRQRLREFAGDDLVIHVCGPEGLRRTVTLGELLLRQVKTRLSEVSLMFEEAAETAAMIRRQAGIVPKVALVLGSGLGAVADAVEAPQTLAYRDLPGFPRPSVAGHGGSLILGRIAGLPVAVLQGRAHYYESGRADGMNLALAVLKELGCARLILTNAAGSLRADVGPGRLMLIRDHINFAGVSPLFGLAGNARFVDLVDAYDPAARAAIVDVAGRLGLPLAEGVYVWFCGPHFETPAEIRAAQVLGGDAVGMSTVPEVIVARLLGLKVSALSMITNLAAGMSAEPLSHDHTMQHATAAAADMAMKAVAARALGLLDLTSLNDDDDAAVVDALCERARTPFGPVAAVCIWPRFVAQAKDLLHGSGIKVAAVANFPAGGDDIAAALSDTREIVQAGGDEVDLVMPYTKWLAGERDLAKRMIADCKQACGDTARLKVILETGRLDAAETIYEASGDAIAAGADMIKTSTGKIAVSATLEAAEAMLRAIKDSGRDVGFKAAGGIRDTAAAGVYLALADRIMGPDWVDPWRFRFGASGLLNDLLAVLGDEEIIRRKRDGAALSQEEIAAFVAGIADDSIGEGQVAAFAMAVFLRGMARAEAVALTRAMTESGQRLDWQGLDLPGPCVDKHSTGGVGDKVSLILGPLVAACGGYVPMISGRGLGHTGGTLDKLDAIPGYTTAPDVDRFRQTVKAAGCAIIGQTADLAPADKRLYAIRDVTATVESIPLITASILSKKLAAGLQGLVMDVKTGNGAFAATVEEARALAESIVAVAGGAGLPTTALITDMNQPLGSTAGNALEVAESVAMLKTGQGDARLRELVIALAAEMLVLGGLAPEAAAAAQQAEAALTSGAAAERFGAMVAALGGAADFVERSDDYLPKAPVQRPVAAEAAGRLTACDTRAVGLAVVELGGGRRRVEDSIDYAVGFSDLLPLGSAVQSGDPLAVVHAATEEAAEAASRRLQEAFTFGQTVEDAGGPVVRQRITATAAQQRMTPRAEAARFAAPSGGRLTAEMVQAFERDGFLVLEDMVPQADCEALIARAEAMVEDFQPASVASIFSTQGQVHGRDRYFQDSGDKVRFFFEEEAFDAAGALRQAKRLSINKIGHAQHDLDPVFAAFSHRRAFDNTVKALGCACPLALQSMYIFKQPRIGGEVGWHQDSTFLYTEPLSVLGLWFSLEDATLENGCLWALPGAHKGPLRQRWRRVGERLVMESLDETLWDEETAVPLEVRRGAMVVLHGKLPHGSLPNRSERSRHAYTLHVIDGACDYPADNWLQRSPALPLRGLTAGGVQIAFGLEKKMTLSRSLRQCVFTAALIASAFLIPALPAAAEPVTVSLMHINDLDRIEESKGKGGIARVMALVQQERARADTVIFTHGGDTISPSLLSSFDKGAHMIDLYNEAELDLLVMGNHEFDFGPEVAKQRVSEARFTVLASNSRDSDGEPLDGTAATWMAEAGPYKIGFFGLTTPETADISSPGTVTFEPLLQSARDYSQQLRDEGADLVVAVAHTGVEEDLMLMRADSGIDILMSGHDHLLVTYYDGQRAFIESGSQGEQLVVVDVTLNTVESRGQQRFVWEPAFRIVDSRSVEPDAAMAAKVQVYLDRLSEELDVPIGTALTALDSRRASVRGGETAIGNLITDAMRQGVEADVALTNGGGIRGDKTYDAGITLTRRDIQTELPFGNKTVKLELTGAQLMQALEHGFSKVEEGAGRFPSVSGMTVTWSRSAPAGQRVRSVTVGGKLLDPEASYTLATNDFVARGGDGYAVFTEAVPLIDGISARLMATMVMDFVAATGEGRRQAQAGANRTMIETLAFDADDTLWHNEHLFQDTQEKLAEIVGRHRPGEDIAEALYAVEMRNLALFGYGIKGFTLSMVEAAIELTRGRIAADEIHEIVQLGKTMMTAPVDLLEGVEAVLDAVSGRYRTLLITKGDMVDQTSKIERSGLAGHFDQVEIVPRKDAATYRRVFDRHGVDALRTVMVGNSVPSDVLPVLELGGFAVHVPYAILWAHEAHDADPVSERFHRLERLEDLPRLLQSGRRTTAVSESFGGLDMLAVMGALAEEIDLLRAEMTGVSEARHADIPVLKGDFKGTEIALARCGIGKVNAAICTQMLVNLYEPDALVFSGVAGGLLPNMRVGDLVIASHLIQFDIDLTAFGRRHGELPDGDRMIQSDPDLIEKTADAFDGAFNGAEAEPNLMIGTVVSGDRFVEDSKTLRWLQREFGALATEMEGAAVGYTCQLNKLPFVVVRGLSDTANEAAPDDFKANLETVCRNSYRLMDRLIPVQGLSRYGLAVERLQRFSEASGLLRTPRPYAGEEAATAEGPRREAVCGLGSEEEEAPAVPAGQGQQQAAAGDEPVEPGTRRIGGAGEGDDHISGRPAGHFHAVPRDDGGLRPEGEGRLGNGGIVSGARAHLDDPLTGLEVARLVDDHQHIVVERAGIGIGRLEGRRAAPVLRIPPPRGFDVIRHPWLLVAVRSRIVKHLPLPAVDNSIGGHRLPCYAADMLASLPDISSLTILLLGALTAGFVTGFAGFGTGLVASGFWFHVLPAATVPPLVVMASVAAQLVSLIGLRPRFDWPQAAPYLIGGILGVPLGVMALAAASPDLLRTAVGIFLVLYALVQFSGLLRLQIGGWGGRSSDAAVGIGGGIMGGFAGLSGPLPLIWLQLRGGPATGQRAVYQPFNLIVLATASAGMALGGQVDTAVLTALLFSVPATVVGAWTGARLYHKAVRGRAMRHNGGCHCGAIEVTFESAIAPEAMEVRACQCSFCRKHASLAVSDPAGHLRITLRDPTAVQRYRFGLSTADYFLCRRCGVYVAAILEEAGQHYAIVIVNALEEAGRFSQPPLAADYSHEDEAARRRRRRERWTPAVIEAAVARPREFDKEEVVAAALGVFWRQGYQATSVQDLVEATGVNRGSLYDTFGDKHGLFLEAVEHYRRRFTGRRLRRLEEPGPLRPKLAAFFGDVVEFSVGEGRLLGCLMTNAAIEMAPHDRETALAVAANMGSMESAFRRALTAAQKNGELSADKSPRDLARFLTATANGLRVMAKVAPERAALKSVVRIALQARPLKMLKPREAAPEMSFPTIDGETWTLSERKPQSLSMVVAYRGLHCPVCRGYLKELNDRVGEFAERGVEVVAVSSDGEERARAAKTDWELPDLTLGYDLGIEDARKMGLYISTSRGKTSIGIEEPAMFNEPGLYLVKPDGTLYSAFIQTTPFARPKLEEVLKAVDFINANDYPARGEA</sequence>
<dbReference type="NCBIfam" id="TIGR01354">
    <property type="entry name" value="cyt_deam_tetra"/>
    <property type="match status" value="1"/>
</dbReference>
<dbReference type="PRINTS" id="PR01607">
    <property type="entry name" value="APYRASEFAMLY"/>
</dbReference>
<keyword evidence="26" id="KW-0378">Hydrolase</keyword>
<dbReference type="GO" id="GO:0006213">
    <property type="term" value="P:pyrimidine nucleoside metabolic process"/>
    <property type="evidence" value="ECO:0007669"/>
    <property type="project" value="InterPro"/>
</dbReference>
<dbReference type="InterPro" id="IPR003593">
    <property type="entry name" value="AAA+_ATPase"/>
</dbReference>
<evidence type="ECO:0000256" key="23">
    <source>
        <dbReference type="ARBA" id="ARBA00022729"/>
    </source>
</evidence>
<dbReference type="CDD" id="cd00959">
    <property type="entry name" value="DeoC"/>
    <property type="match status" value="1"/>
</dbReference>
<evidence type="ECO:0000256" key="7">
    <source>
        <dbReference type="ARBA" id="ARBA00006654"/>
    </source>
</evidence>
<dbReference type="CDD" id="cd09009">
    <property type="entry name" value="PNP-EcPNPII_like"/>
    <property type="match status" value="1"/>
</dbReference>
<feature type="binding site" evidence="40">
    <location>
        <begin position="1636"/>
        <end position="1642"/>
    </location>
    <ligand>
        <name>substrate</name>
    </ligand>
</feature>
<evidence type="ECO:0000313" key="50">
    <source>
        <dbReference type="Proteomes" id="UP000601435"/>
    </source>
</evidence>
<feature type="domain" description="ABC transporter" evidence="44">
    <location>
        <begin position="427"/>
        <end position="662"/>
    </location>
</feature>
<dbReference type="GO" id="GO:0008930">
    <property type="term" value="F:methylthioadenosine nucleosidase activity"/>
    <property type="evidence" value="ECO:0007669"/>
    <property type="project" value="InterPro"/>
</dbReference>
<dbReference type="GO" id="GO:0006206">
    <property type="term" value="P:pyrimidine nucleobase metabolic process"/>
    <property type="evidence" value="ECO:0007669"/>
    <property type="project" value="InterPro"/>
</dbReference>
<dbReference type="PROSITE" id="PS00903">
    <property type="entry name" value="CYT_DCMP_DEAMINASES_1"/>
    <property type="match status" value="1"/>
</dbReference>
<keyword evidence="31" id="KW-0805">Transcription regulation</keyword>
<dbReference type="GO" id="GO:0004731">
    <property type="term" value="F:purine-nucleoside phosphorylase activity"/>
    <property type="evidence" value="ECO:0007669"/>
    <property type="project" value="UniProtKB-EC"/>
</dbReference>
<dbReference type="InterPro" id="IPR017459">
    <property type="entry name" value="Glycosyl_Trfase_fam3_N_dom"/>
</dbReference>
<keyword evidence="16" id="KW-0813">Transport</keyword>
<feature type="binding site" evidence="41">
    <location>
        <position position="1680"/>
    </location>
    <ligand>
        <name>Zn(2+)</name>
        <dbReference type="ChEBI" id="CHEBI:29105"/>
        <note>catalytic</note>
    </ligand>
</feature>
<dbReference type="InterPro" id="IPR006179">
    <property type="entry name" value="5_nucleotidase/apyrase"/>
</dbReference>
<dbReference type="NCBIfam" id="TIGR02643">
    <property type="entry name" value="T_phosphoryl"/>
    <property type="match status" value="1"/>
</dbReference>
<dbReference type="GO" id="GO:0005524">
    <property type="term" value="F:ATP binding"/>
    <property type="evidence" value="ECO:0007669"/>
    <property type="project" value="UniProtKB-KW"/>
</dbReference>
<dbReference type="GO" id="GO:0009264">
    <property type="term" value="P:deoxyribonucleotide catabolic process"/>
    <property type="evidence" value="ECO:0007669"/>
    <property type="project" value="InterPro"/>
</dbReference>
<keyword evidence="27 41" id="KW-0862">Zinc</keyword>
<dbReference type="InterPro" id="IPR036249">
    <property type="entry name" value="Thioredoxin-like_sf"/>
</dbReference>
<feature type="region of interest" description="Disordered" evidence="42">
    <location>
        <begin position="3985"/>
        <end position="4079"/>
    </location>
</feature>
<dbReference type="Gene3D" id="3.40.50.2300">
    <property type="match status" value="2"/>
</dbReference>
<feature type="transmembrane region" description="Helical" evidence="43">
    <location>
        <begin position="1286"/>
        <end position="1315"/>
    </location>
</feature>
<comment type="subunit">
    <text evidence="11">Homodimer.</text>
</comment>
<evidence type="ECO:0000256" key="12">
    <source>
        <dbReference type="ARBA" id="ARBA00011886"/>
    </source>
</evidence>
<feature type="transmembrane region" description="Helical" evidence="43">
    <location>
        <begin position="1255"/>
        <end position="1274"/>
    </location>
</feature>
<evidence type="ECO:0000256" key="2">
    <source>
        <dbReference type="ARBA" id="ARBA00004202"/>
    </source>
</evidence>
<dbReference type="UniPathway" id="UPA00606"/>
<dbReference type="InterPro" id="IPR035902">
    <property type="entry name" value="Nuc_phospho_transferase"/>
</dbReference>
<comment type="caution">
    <text evidence="49">The sequence shown here is derived from an EMBL/GenBank/DDBJ whole genome shotgun (WGS) entry which is preliminary data.</text>
</comment>
<dbReference type="InterPro" id="IPR027417">
    <property type="entry name" value="P-loop_NTPase"/>
</dbReference>
<dbReference type="Pfam" id="PF00578">
    <property type="entry name" value="AhpC-TSA"/>
    <property type="match status" value="1"/>
</dbReference>
<dbReference type="InterPro" id="IPR013785">
    <property type="entry name" value="Aldolase_TIM"/>
</dbReference>
<dbReference type="InterPro" id="IPR008334">
    <property type="entry name" value="5'-Nucleotdase_C"/>
</dbReference>
<evidence type="ECO:0000256" key="26">
    <source>
        <dbReference type="ARBA" id="ARBA00022801"/>
    </source>
</evidence>
<dbReference type="PROSITE" id="PS51352">
    <property type="entry name" value="THIOREDOXIN_2"/>
    <property type="match status" value="1"/>
</dbReference>
<protein>
    <recommendedName>
        <fullName evidence="15">Purine nucleoside phosphorylase</fullName>
        <ecNumber evidence="12">2.4.2.1</ecNumber>
        <ecNumber evidence="13">3.2.2.9</ecNumber>
        <ecNumber evidence="14">3.5.4.5</ecNumber>
    </recommendedName>
    <alternativeName>
        <fullName evidence="37">Cytidine aminohydrolase</fullName>
    </alternativeName>
    <alternativeName>
        <fullName evidence="36">Inosine-guanosine phosphorylase</fullName>
    </alternativeName>
</protein>
<dbReference type="InterPro" id="IPR036320">
    <property type="entry name" value="Glycosyl_Trfase_fam3_N_dom_sf"/>
</dbReference>
<dbReference type="InterPro" id="IPR016192">
    <property type="entry name" value="APOBEC/CMP_deaminase_Zn-bd"/>
</dbReference>
<dbReference type="InterPro" id="IPR000312">
    <property type="entry name" value="Glycosyl_Trfase_fam3"/>
</dbReference>
<dbReference type="GO" id="GO:0008270">
    <property type="term" value="F:zinc ion binding"/>
    <property type="evidence" value="ECO:0007669"/>
    <property type="project" value="InterPro"/>
</dbReference>
<feature type="transmembrane region" description="Helical" evidence="43">
    <location>
        <begin position="4281"/>
        <end position="4301"/>
    </location>
</feature>
<dbReference type="InterPro" id="IPR013102">
    <property type="entry name" value="PYNP_C"/>
</dbReference>
<dbReference type="FunFam" id="3.40.1030.10:FF:000003">
    <property type="entry name" value="Pyrimidine-nucleoside phosphorylase"/>
    <property type="match status" value="1"/>
</dbReference>
<dbReference type="InterPro" id="IPR011268">
    <property type="entry name" value="Purine_phosphorylase"/>
</dbReference>
<reference evidence="49" key="1">
    <citation type="submission" date="2021-02" db="EMBL/GenBank/DDBJ databases">
        <authorList>
            <person name="Dougan E. K."/>
            <person name="Rhodes N."/>
            <person name="Thang M."/>
            <person name="Chan C."/>
        </authorList>
    </citation>
    <scope>NUCLEOTIDE SEQUENCE</scope>
</reference>
<dbReference type="PROSITE" id="PS51747">
    <property type="entry name" value="CYT_DCMP_DEAMINASES_2"/>
    <property type="match status" value="1"/>
</dbReference>
<dbReference type="Gene3D" id="3.40.50.1580">
    <property type="entry name" value="Nucleoside phosphorylase domain"/>
    <property type="match status" value="2"/>
</dbReference>
<dbReference type="InterPro" id="IPR009057">
    <property type="entry name" value="Homeodomain-like_sf"/>
</dbReference>
<dbReference type="GO" id="GO:0009032">
    <property type="term" value="F:thymidine phosphorylase activity"/>
    <property type="evidence" value="ECO:0007669"/>
    <property type="project" value="InterPro"/>
</dbReference>
<evidence type="ECO:0000256" key="17">
    <source>
        <dbReference type="ARBA" id="ARBA00022475"/>
    </source>
</evidence>
<feature type="transmembrane region" description="Helical" evidence="43">
    <location>
        <begin position="1066"/>
        <end position="1091"/>
    </location>
</feature>
<evidence type="ECO:0000256" key="9">
    <source>
        <dbReference type="ARBA" id="ARBA00006915"/>
    </source>
</evidence>
<evidence type="ECO:0000256" key="14">
    <source>
        <dbReference type="ARBA" id="ARBA00012783"/>
    </source>
</evidence>
<comment type="similarity">
    <text evidence="6">Belongs to the Gfa family.</text>
</comment>
<dbReference type="EC" id="2.4.2.1" evidence="12"/>
<dbReference type="SUPFAM" id="SSF54680">
    <property type="entry name" value="Pyrimidine nucleoside phosphorylase C-terminal domain"/>
    <property type="match status" value="1"/>
</dbReference>
<evidence type="ECO:0000256" key="19">
    <source>
        <dbReference type="ARBA" id="ARBA00022676"/>
    </source>
</evidence>
<dbReference type="Gene3D" id="3.40.1030.10">
    <property type="entry name" value="Nucleoside phosphorylase/phosphoribosyltransferase catalytic domain"/>
    <property type="match status" value="1"/>
</dbReference>
<feature type="region of interest" description="Disordered" evidence="42">
    <location>
        <begin position="403"/>
        <end position="424"/>
    </location>
</feature>
<keyword evidence="18" id="KW-0028">Amino-acid biosynthesis</keyword>
<dbReference type="Gene3D" id="3.20.20.70">
    <property type="entry name" value="Aldolase class I"/>
    <property type="match status" value="1"/>
</dbReference>
<dbReference type="GO" id="GO:0016491">
    <property type="term" value="F:oxidoreductase activity"/>
    <property type="evidence" value="ECO:0007669"/>
    <property type="project" value="InterPro"/>
</dbReference>
<dbReference type="InterPro" id="IPR000866">
    <property type="entry name" value="AhpC/TSA"/>
</dbReference>
<dbReference type="NCBIfam" id="TIGR00126">
    <property type="entry name" value="deoC"/>
    <property type="match status" value="1"/>
</dbReference>
<feature type="transmembrane region" description="Helical" evidence="43">
    <location>
        <begin position="1335"/>
        <end position="1365"/>
    </location>
</feature>
<dbReference type="Proteomes" id="UP000601435">
    <property type="component" value="Unassembled WGS sequence"/>
</dbReference>
<dbReference type="CDD" id="cd03215">
    <property type="entry name" value="ABC_Carb_Monos_II"/>
    <property type="match status" value="1"/>
</dbReference>
<dbReference type="Gene3D" id="3.40.140.10">
    <property type="entry name" value="Cytidine Deaminase, domain 2"/>
    <property type="match status" value="1"/>
</dbReference>
<comment type="pathway">
    <text evidence="5">Purine metabolism; purine nucleoside salvage.</text>
</comment>
<feature type="transmembrane region" description="Helical" evidence="43">
    <location>
        <begin position="1491"/>
        <end position="1510"/>
    </location>
</feature>
<dbReference type="Pfam" id="PF02885">
    <property type="entry name" value="Glycos_trans_3N"/>
    <property type="match status" value="1"/>
</dbReference>
<evidence type="ECO:0000256" key="20">
    <source>
        <dbReference type="ARBA" id="ARBA00022679"/>
    </source>
</evidence>
<keyword evidence="24" id="KW-0677">Repeat</keyword>
<feature type="transmembrane region" description="Helical" evidence="43">
    <location>
        <begin position="4254"/>
        <end position="4274"/>
    </location>
</feature>
<evidence type="ECO:0000256" key="15">
    <source>
        <dbReference type="ARBA" id="ARBA00013834"/>
    </source>
</evidence>
<dbReference type="InterPro" id="IPR023214">
    <property type="entry name" value="HAD_sf"/>
</dbReference>
<keyword evidence="20" id="KW-0808">Transferase</keyword>
<feature type="binding site" evidence="41">
    <location>
        <position position="1683"/>
    </location>
    <ligand>
        <name>Zn(2+)</name>
        <dbReference type="ChEBI" id="CHEBI:29105"/>
        <note>catalytic</note>
    </ligand>
</feature>
<dbReference type="GO" id="GO:0019509">
    <property type="term" value="P:L-methionine salvage from methylthioadenosine"/>
    <property type="evidence" value="ECO:0007669"/>
    <property type="project" value="UniProtKB-UniPathway"/>
</dbReference>
<comment type="cofactor">
    <cofactor evidence="41">
        <name>Zn(2+)</name>
        <dbReference type="ChEBI" id="CHEBI:29105"/>
    </cofactor>
</comment>
<dbReference type="NCBIfam" id="NF004079">
    <property type="entry name" value="PRK05584.1"/>
    <property type="match status" value="1"/>
</dbReference>
<dbReference type="SUPFAM" id="SSF51569">
    <property type="entry name" value="Aldolase"/>
    <property type="match status" value="1"/>
</dbReference>
<dbReference type="GO" id="GO:0046386">
    <property type="term" value="P:deoxyribose phosphate catabolic process"/>
    <property type="evidence" value="ECO:0007669"/>
    <property type="project" value="UniProtKB-UniPathway"/>
</dbReference>
<dbReference type="InterPro" id="IPR002125">
    <property type="entry name" value="CMP_dCMP_dom"/>
</dbReference>
<dbReference type="CDD" id="cd00845">
    <property type="entry name" value="MPP_UshA_N_like"/>
    <property type="match status" value="1"/>
</dbReference>
<evidence type="ECO:0000256" key="33">
    <source>
        <dbReference type="ARBA" id="ARBA00023136"/>
    </source>
</evidence>
<dbReference type="InterPro" id="IPR023198">
    <property type="entry name" value="PGP-like_dom2"/>
</dbReference>
<evidence type="ECO:0000256" key="27">
    <source>
        <dbReference type="ARBA" id="ARBA00022833"/>
    </source>
</evidence>
<evidence type="ECO:0000256" key="22">
    <source>
        <dbReference type="ARBA" id="ARBA00022723"/>
    </source>
</evidence>
<keyword evidence="22 41" id="KW-0479">Metal-binding</keyword>
<dbReference type="Pfam" id="PF16925">
    <property type="entry name" value="TetR_C_13"/>
    <property type="match status" value="1"/>
</dbReference>
<feature type="transmembrane region" description="Helical" evidence="43">
    <location>
        <begin position="1175"/>
        <end position="1196"/>
    </location>
</feature>
<dbReference type="Pfam" id="PF01925">
    <property type="entry name" value="TauE"/>
    <property type="match status" value="1"/>
</dbReference>
<dbReference type="Gene3D" id="3.40.30.10">
    <property type="entry name" value="Glutaredoxin"/>
    <property type="match status" value="1"/>
</dbReference>
<evidence type="ECO:0000259" key="48">
    <source>
        <dbReference type="PROSITE" id="PS51891"/>
    </source>
</evidence>
<dbReference type="InterPro" id="IPR011269">
    <property type="entry name" value="PUNP"/>
</dbReference>
<feature type="transmembrane region" description="Helical" evidence="43">
    <location>
        <begin position="990"/>
        <end position="1008"/>
    </location>
</feature>
<evidence type="ECO:0000256" key="1">
    <source>
        <dbReference type="ARBA" id="ARBA00003949"/>
    </source>
</evidence>
<evidence type="ECO:0000256" key="36">
    <source>
        <dbReference type="ARBA" id="ARBA00031036"/>
    </source>
</evidence>
<dbReference type="GO" id="GO:0005886">
    <property type="term" value="C:plasma membrane"/>
    <property type="evidence" value="ECO:0007669"/>
    <property type="project" value="UniProtKB-SubCell"/>
</dbReference>
<dbReference type="SUPFAM" id="SSF47648">
    <property type="entry name" value="Nucleoside phosphorylase/phosphoribosyltransferase N-terminal domain"/>
    <property type="match status" value="1"/>
</dbReference>
<dbReference type="NCBIfam" id="NF004064">
    <property type="entry name" value="PRK05578.1"/>
    <property type="match status" value="1"/>
</dbReference>
<comment type="subunit">
    <text evidence="10">Homotrimer.</text>
</comment>
<dbReference type="CDD" id="cd03216">
    <property type="entry name" value="ABC_Carb_Monos_I"/>
    <property type="match status" value="1"/>
</dbReference>
<dbReference type="InterPro" id="IPR006262">
    <property type="entry name" value="Cyt_deam_tetra"/>
</dbReference>
<dbReference type="GO" id="GO:0016887">
    <property type="term" value="F:ATP hydrolysis activity"/>
    <property type="evidence" value="ECO:0007669"/>
    <property type="project" value="InterPro"/>
</dbReference>
<dbReference type="EC" id="3.5.4.5" evidence="14"/>
<feature type="transmembrane region" description="Helical" evidence="43">
    <location>
        <begin position="1444"/>
        <end position="1461"/>
    </location>
</feature>
<feature type="active site" description="Proton donor" evidence="39">
    <location>
        <position position="1649"/>
    </location>
</feature>
<proteinExistence type="inferred from homology"/>
<dbReference type="InterPro" id="IPR011343">
    <property type="entry name" value="DeoC"/>
</dbReference>
<evidence type="ECO:0000259" key="45">
    <source>
        <dbReference type="PROSITE" id="PS50977"/>
    </source>
</evidence>
<dbReference type="SUPFAM" id="SSF52418">
    <property type="entry name" value="Nucleoside phosphorylase/phosphoribosyltransferase catalytic domain"/>
    <property type="match status" value="1"/>
</dbReference>
<evidence type="ECO:0000256" key="41">
    <source>
        <dbReference type="PIRSR" id="PIRSR606262-3"/>
    </source>
</evidence>
<dbReference type="Pfam" id="PF00702">
    <property type="entry name" value="Hydrolase"/>
    <property type="match status" value="1"/>
</dbReference>
<feature type="transmembrane region" description="Helical" evidence="43">
    <location>
        <begin position="937"/>
        <end position="958"/>
    </location>
</feature>
<evidence type="ECO:0000256" key="37">
    <source>
        <dbReference type="ARBA" id="ARBA00032005"/>
    </source>
</evidence>
<comment type="similarity">
    <text evidence="9">Belongs to the thymidine/pyrimidine-nucleoside phosphorylase family.</text>
</comment>
<dbReference type="SUPFAM" id="SSF46689">
    <property type="entry name" value="Homeodomain-like"/>
    <property type="match status" value="1"/>
</dbReference>
<gene>
    <name evidence="49" type="primary">deoA</name>
    <name evidence="49" type="ORF">SNEC2469_LOCUS24045</name>
</gene>
<dbReference type="SUPFAM" id="SSF48498">
    <property type="entry name" value="Tetracyclin repressor-like, C-terminal domain"/>
    <property type="match status" value="1"/>
</dbReference>